<dbReference type="GO" id="GO:0004383">
    <property type="term" value="F:guanylate cyclase activity"/>
    <property type="evidence" value="ECO:0007669"/>
    <property type="project" value="UniProtKB-EC"/>
</dbReference>
<dbReference type="GO" id="GO:0020037">
    <property type="term" value="F:heme binding"/>
    <property type="evidence" value="ECO:0007669"/>
    <property type="project" value="InterPro"/>
</dbReference>
<dbReference type="Pfam" id="PF07700">
    <property type="entry name" value="HNOB"/>
    <property type="match status" value="1"/>
</dbReference>
<evidence type="ECO:0000256" key="10">
    <source>
        <dbReference type="SAM" id="MobiDB-lite"/>
    </source>
</evidence>
<evidence type="ECO:0000256" key="5">
    <source>
        <dbReference type="ARBA" id="ARBA00022741"/>
    </source>
</evidence>
<dbReference type="EC" id="4.6.1.2" evidence="3"/>
<dbReference type="PROSITE" id="PS50125">
    <property type="entry name" value="GUANYLATE_CYCLASE_2"/>
    <property type="match status" value="1"/>
</dbReference>
<reference evidence="12 13" key="1">
    <citation type="submission" date="2019-01" db="EMBL/GenBank/DDBJ databases">
        <title>Draft Genome and Complete Hox-Cluster Characterization of the Sterlet Sturgeon (Acipenser ruthenus).</title>
        <authorList>
            <person name="Wei Q."/>
        </authorList>
    </citation>
    <scope>NUCLEOTIDE SEQUENCE [LARGE SCALE GENOMIC DNA]</scope>
    <source>
        <strain evidence="12">WHYD16114868_AA</strain>
        <tissue evidence="12">Blood</tissue>
    </source>
</reference>
<organism evidence="12 13">
    <name type="scientific">Acipenser ruthenus</name>
    <name type="common">Sterlet sturgeon</name>
    <dbReference type="NCBI Taxonomy" id="7906"/>
    <lineage>
        <taxon>Eukaryota</taxon>
        <taxon>Metazoa</taxon>
        <taxon>Chordata</taxon>
        <taxon>Craniata</taxon>
        <taxon>Vertebrata</taxon>
        <taxon>Euteleostomi</taxon>
        <taxon>Actinopterygii</taxon>
        <taxon>Chondrostei</taxon>
        <taxon>Acipenseriformes</taxon>
        <taxon>Acipenseridae</taxon>
        <taxon>Acipenser</taxon>
    </lineage>
</organism>
<dbReference type="InterPro" id="IPR024096">
    <property type="entry name" value="NO_sig/Golgi_transp_ligand-bd"/>
</dbReference>
<dbReference type="SUPFAM" id="SSF111126">
    <property type="entry name" value="Ligand-binding domain in the NO signalling and Golgi transport"/>
    <property type="match status" value="1"/>
</dbReference>
<evidence type="ECO:0000256" key="7">
    <source>
        <dbReference type="ARBA" id="ARBA00023239"/>
    </source>
</evidence>
<dbReference type="InterPro" id="IPR006767">
    <property type="entry name" value="Cwf19-like_C_dom-2"/>
</dbReference>
<feature type="compositionally biased region" description="Basic and acidic residues" evidence="10">
    <location>
        <begin position="131"/>
        <end position="142"/>
    </location>
</feature>
<dbReference type="InterPro" id="IPR040194">
    <property type="entry name" value="Cwf19-like"/>
</dbReference>
<keyword evidence="4" id="KW-0963">Cytoplasm</keyword>
<evidence type="ECO:0000256" key="9">
    <source>
        <dbReference type="RuleBase" id="RU000405"/>
    </source>
</evidence>
<evidence type="ECO:0000256" key="1">
    <source>
        <dbReference type="ARBA" id="ARBA00004496"/>
    </source>
</evidence>
<feature type="compositionally biased region" description="Polar residues" evidence="10">
    <location>
        <begin position="486"/>
        <end position="503"/>
    </location>
</feature>
<dbReference type="FunFam" id="3.90.1520.10:FF:000003">
    <property type="entry name" value="Guanylate cyclase soluble subunit alpha-2"/>
    <property type="match status" value="1"/>
</dbReference>
<feature type="compositionally biased region" description="Basic residues" evidence="10">
    <location>
        <begin position="74"/>
        <end position="100"/>
    </location>
</feature>
<dbReference type="InterPro" id="IPR011644">
    <property type="entry name" value="Heme_NO-bd"/>
</dbReference>
<name>A0A444UMG0_ACIRT</name>
<dbReference type="SUPFAM" id="SSF55073">
    <property type="entry name" value="Nucleotide cyclase"/>
    <property type="match status" value="1"/>
</dbReference>
<comment type="similarity">
    <text evidence="2">Belongs to the CWF19 family.</text>
</comment>
<dbReference type="Gene3D" id="3.90.1520.10">
    <property type="entry name" value="H-NOX domain"/>
    <property type="match status" value="1"/>
</dbReference>
<dbReference type="GO" id="GO:0035556">
    <property type="term" value="P:intracellular signal transduction"/>
    <property type="evidence" value="ECO:0007669"/>
    <property type="project" value="InterPro"/>
</dbReference>
<dbReference type="Gene3D" id="3.30.450.260">
    <property type="entry name" value="Haem NO binding associated domain"/>
    <property type="match status" value="1"/>
</dbReference>
<comment type="subcellular location">
    <subcellularLocation>
        <location evidence="1">Cytoplasm</location>
    </subcellularLocation>
</comment>
<evidence type="ECO:0000256" key="8">
    <source>
        <dbReference type="ARBA" id="ARBA00023293"/>
    </source>
</evidence>
<dbReference type="PANTHER" id="PTHR12072:SF5">
    <property type="entry name" value="CWF19-LIKE PROTEIN 2"/>
    <property type="match status" value="1"/>
</dbReference>
<feature type="compositionally biased region" description="Acidic residues" evidence="10">
    <location>
        <begin position="105"/>
        <end position="122"/>
    </location>
</feature>
<dbReference type="Pfam" id="PF00211">
    <property type="entry name" value="Guanylate_cyc"/>
    <property type="match status" value="1"/>
</dbReference>
<dbReference type="AlphaFoldDB" id="A0A444UMG0"/>
<keyword evidence="6" id="KW-0342">GTP-binding</keyword>
<feature type="region of interest" description="Disordered" evidence="10">
    <location>
        <begin position="1"/>
        <end position="152"/>
    </location>
</feature>
<comment type="similarity">
    <text evidence="9">Belongs to the adenylyl cyclase class-4/guanylyl cyclase family.</text>
</comment>
<dbReference type="GO" id="GO:0005737">
    <property type="term" value="C:cytoplasm"/>
    <property type="evidence" value="ECO:0007669"/>
    <property type="project" value="UniProtKB-SubCell"/>
</dbReference>
<keyword evidence="7 9" id="KW-0456">Lyase</keyword>
<dbReference type="InterPro" id="IPR018297">
    <property type="entry name" value="A/G_cyclase_CS"/>
</dbReference>
<dbReference type="CDD" id="cd07302">
    <property type="entry name" value="CHD"/>
    <property type="match status" value="1"/>
</dbReference>
<dbReference type="Proteomes" id="UP000289886">
    <property type="component" value="Unassembled WGS sequence"/>
</dbReference>
<dbReference type="GO" id="GO:0000398">
    <property type="term" value="P:mRNA splicing, via spliceosome"/>
    <property type="evidence" value="ECO:0007669"/>
    <property type="project" value="TreeGrafter"/>
</dbReference>
<dbReference type="InterPro" id="IPR042463">
    <property type="entry name" value="HNOB_dom_associated_sf"/>
</dbReference>
<dbReference type="SMART" id="SM00044">
    <property type="entry name" value="CYCc"/>
    <property type="match status" value="1"/>
</dbReference>
<dbReference type="InterPro" id="IPR001054">
    <property type="entry name" value="A/G_cyclase"/>
</dbReference>
<feature type="compositionally biased region" description="Basic and acidic residues" evidence="10">
    <location>
        <begin position="611"/>
        <end position="625"/>
    </location>
</feature>
<feature type="compositionally biased region" description="Basic and acidic residues" evidence="10">
    <location>
        <begin position="510"/>
        <end position="520"/>
    </location>
</feature>
<dbReference type="InterPro" id="IPR029787">
    <property type="entry name" value="Nucleotide_cyclase"/>
</dbReference>
<keyword evidence="8" id="KW-0141">cGMP biosynthesis</keyword>
<dbReference type="InterPro" id="IPR038158">
    <property type="entry name" value="H-NOX_domain_sf"/>
</dbReference>
<evidence type="ECO:0000256" key="6">
    <source>
        <dbReference type="ARBA" id="ARBA00023134"/>
    </source>
</evidence>
<proteinExistence type="inferred from homology"/>
<feature type="compositionally biased region" description="Basic and acidic residues" evidence="10">
    <location>
        <begin position="432"/>
        <end position="446"/>
    </location>
</feature>
<dbReference type="PANTHER" id="PTHR12072">
    <property type="entry name" value="CWF19, CELL CYCLE CONTROL PROTEIN"/>
    <property type="match status" value="1"/>
</dbReference>
<evidence type="ECO:0000313" key="13">
    <source>
        <dbReference type="Proteomes" id="UP000289886"/>
    </source>
</evidence>
<dbReference type="PROSITE" id="PS00452">
    <property type="entry name" value="GUANYLATE_CYCLASE_1"/>
    <property type="match status" value="1"/>
</dbReference>
<protein>
    <recommendedName>
        <fullName evidence="3">guanylate cyclase</fullName>
        <ecNumber evidence="3">4.6.1.2</ecNumber>
    </recommendedName>
</protein>
<feature type="compositionally biased region" description="Basic and acidic residues" evidence="10">
    <location>
        <begin position="576"/>
        <end position="585"/>
    </location>
</feature>
<feature type="region of interest" description="Disordered" evidence="10">
    <location>
        <begin position="604"/>
        <end position="625"/>
    </location>
</feature>
<feature type="compositionally biased region" description="Basic and acidic residues" evidence="10">
    <location>
        <begin position="297"/>
        <end position="375"/>
    </location>
</feature>
<dbReference type="GO" id="GO:0071014">
    <property type="term" value="C:post-mRNA release spliceosomal complex"/>
    <property type="evidence" value="ECO:0007669"/>
    <property type="project" value="TreeGrafter"/>
</dbReference>
<evidence type="ECO:0000256" key="4">
    <source>
        <dbReference type="ARBA" id="ARBA00022490"/>
    </source>
</evidence>
<comment type="caution">
    <text evidence="12">The sequence shown here is derived from an EMBL/GenBank/DDBJ whole genome shotgun (WGS) entry which is preliminary data.</text>
</comment>
<evidence type="ECO:0000259" key="11">
    <source>
        <dbReference type="PROSITE" id="PS50125"/>
    </source>
</evidence>
<sequence length="1233" mass="141150">MAAYRSSFESVKSIEERREFKRQTREEIVEKAKEEYEKAERRKELKRARGEDTWMLPDVDLRLKELEEEQSGTGKKKKKKEKKSKKTKKEKKKKDKKERKAKGDDSDDSSADSEDEWVEAEDVPQLGSADKSWKVQKEKSDLAENSAPKQRDEWMTFDFLTMKTVSTTALRAEKEKEKEAEKERVQAIEQAGLHKRELNPYWKDGGSGLPSVESNRESFKKAAIVDDGGLSWLRKSYQRMKEQAERDKRSLDDVVAERYGSMEQFQRRLEAAEKAAFGNSQKGRDREYGRERWRKPGPRDSVRDDPLERGSIRVRDGHHSSYGKEEYEKKALDSRPDREHFKFRNSRPEESDRRSQKPGNESRLRESPRPSRSCEEPSIPQSSSKDTFLKPLEMEDTASANWCSKVERSPAPPPRSSLGFRKPADDDNGISWRKDSRESVLDKTSERQAASDSTSEEDWKARPDQGGAPKSKGSTPQREQKECSLAQITSQERKSQLPSSSASVAPCRTPVKEYKEEEEADHILSEEEMNRIGAKLVKAELMGNTDLACKLKAQLDAARKVKENLAQNNPAASVPRKLETKAAGREEEEVVLFRTDQSGRAWPVNAPTELLEPKGGRRKKQLVETHRDGERVRYFQDDDNVDLQEMVKREKMGTAEDQNVLYSRMASKLMGKTDGDNYTLDDMFVSSAAKKERSGQEEERQRQKAIQEHRRLAGRMEKCHFCFDNPELPKHLIIAIGTKMFRRALVKMFEDQGQDCVFLETHMNPKKRHHMVYECIPLPREVGDMAPIYFKKAIMESDEEWAMNKKLIDLSSRDVRRAVPKGLPYFSVDFGLQGGYAHVIENEHKFPHYFGKEIIGGMLDLEPRCWRKPFRENFDDQRKKVLQFAQWCDEDEKDQRSAPNQCPYLDHSTKDEVEDISGILQCTATLLGVKFEELRERFGEEFFSQCFEENERVLRAMGSTLQDFFNGFDALLEHIRTSCGKRVSAESPSFLCKDLPDDGTFLLHYFHPYPTVGFAMPGVIKAAARRIYSMEVLVEQVENSAEKLGLDGSNPGNSNCLTFLIKVCQPPCPAKAHPLRLSCSPPDLRISISTFCRAFPFHLMFDPHLAILQLGEGLRKHIKCEAHRTLNFRDCFEIVSPKIVCTFQGILLRLSMPFVIRTRPDTSGLGYQEKLRIGIHSGSVLAGVVGVKMPRYCLFGNNVTLASKFESGSHPRCINVSPTSYQSIPFACKAIPL</sequence>
<gene>
    <name evidence="12" type="ORF">EOD39_11928</name>
</gene>
<evidence type="ECO:0000256" key="3">
    <source>
        <dbReference type="ARBA" id="ARBA00012202"/>
    </source>
</evidence>
<evidence type="ECO:0000313" key="12">
    <source>
        <dbReference type="EMBL" id="RXM36366.1"/>
    </source>
</evidence>
<feature type="region of interest" description="Disordered" evidence="10">
    <location>
        <begin position="272"/>
        <end position="520"/>
    </location>
</feature>
<keyword evidence="5" id="KW-0547">Nucleotide-binding</keyword>
<feature type="region of interest" description="Disordered" evidence="10">
    <location>
        <begin position="566"/>
        <end position="585"/>
    </location>
</feature>
<feature type="domain" description="Guanylate cyclase" evidence="11">
    <location>
        <begin position="1170"/>
        <end position="1206"/>
    </location>
</feature>
<dbReference type="EMBL" id="SCEB01214252">
    <property type="protein sequence ID" value="RXM36366.1"/>
    <property type="molecule type" value="Genomic_DNA"/>
</dbReference>
<evidence type="ECO:0000256" key="2">
    <source>
        <dbReference type="ARBA" id="ARBA00006795"/>
    </source>
</evidence>
<dbReference type="Pfam" id="PF07701">
    <property type="entry name" value="HNOBA"/>
    <property type="match status" value="1"/>
</dbReference>
<dbReference type="GO" id="GO:0005525">
    <property type="term" value="F:GTP binding"/>
    <property type="evidence" value="ECO:0007669"/>
    <property type="project" value="UniProtKB-KW"/>
</dbReference>
<dbReference type="InterPro" id="IPR011645">
    <property type="entry name" value="HNOB_dom_associated"/>
</dbReference>
<feature type="compositionally biased region" description="Basic and acidic residues" evidence="10">
    <location>
        <begin position="282"/>
        <end position="291"/>
    </location>
</feature>
<feature type="compositionally biased region" description="Basic and acidic residues" evidence="10">
    <location>
        <begin position="12"/>
        <end position="52"/>
    </location>
</feature>
<keyword evidence="13" id="KW-1185">Reference proteome</keyword>
<dbReference type="InterPro" id="IPR006768">
    <property type="entry name" value="Cwf19-like_C_dom-1"/>
</dbReference>
<dbReference type="Pfam" id="PF04677">
    <property type="entry name" value="CwfJ_C_1"/>
    <property type="match status" value="1"/>
</dbReference>
<dbReference type="Pfam" id="PF04676">
    <property type="entry name" value="CwfJ_C_2"/>
    <property type="match status" value="1"/>
</dbReference>
<accession>A0A444UMG0</accession>